<feature type="chain" id="PRO_5025550039" evidence="2">
    <location>
        <begin position="20"/>
        <end position="108"/>
    </location>
</feature>
<protein>
    <submittedName>
        <fullName evidence="3">Putative secreted protein</fullName>
    </submittedName>
</protein>
<dbReference type="AlphaFoldDB" id="A0A6B0UA86"/>
<feature type="signal peptide" evidence="2">
    <location>
        <begin position="1"/>
        <end position="19"/>
    </location>
</feature>
<organism evidence="3">
    <name type="scientific">Ixodes ricinus</name>
    <name type="common">Common tick</name>
    <name type="synonym">Acarus ricinus</name>
    <dbReference type="NCBI Taxonomy" id="34613"/>
    <lineage>
        <taxon>Eukaryota</taxon>
        <taxon>Metazoa</taxon>
        <taxon>Ecdysozoa</taxon>
        <taxon>Arthropoda</taxon>
        <taxon>Chelicerata</taxon>
        <taxon>Arachnida</taxon>
        <taxon>Acari</taxon>
        <taxon>Parasitiformes</taxon>
        <taxon>Ixodida</taxon>
        <taxon>Ixodoidea</taxon>
        <taxon>Ixodidae</taxon>
        <taxon>Ixodinae</taxon>
        <taxon>Ixodes</taxon>
    </lineage>
</organism>
<sequence length="108" mass="11930">MTVSCFLLILPLWTPLSSGCRRVECHVMKAATPIDTKNVPQVHFHPPWGLVRSSAAIPRRQKPPGRSCSWRLRGSGPLRPLRPHFRPFPGGCEDPPVPSVQVSSSVSQ</sequence>
<proteinExistence type="predicted"/>
<keyword evidence="2" id="KW-0732">Signal</keyword>
<accession>A0A6B0UA86</accession>
<evidence type="ECO:0000256" key="2">
    <source>
        <dbReference type="SAM" id="SignalP"/>
    </source>
</evidence>
<dbReference type="EMBL" id="GIFC01007386">
    <property type="protein sequence ID" value="MXU89469.1"/>
    <property type="molecule type" value="Transcribed_RNA"/>
</dbReference>
<evidence type="ECO:0000313" key="3">
    <source>
        <dbReference type="EMBL" id="MXU89469.1"/>
    </source>
</evidence>
<feature type="region of interest" description="Disordered" evidence="1">
    <location>
        <begin position="58"/>
        <end position="108"/>
    </location>
</feature>
<feature type="compositionally biased region" description="Low complexity" evidence="1">
    <location>
        <begin position="99"/>
        <end position="108"/>
    </location>
</feature>
<name>A0A6B0UA86_IXORI</name>
<evidence type="ECO:0000256" key="1">
    <source>
        <dbReference type="SAM" id="MobiDB-lite"/>
    </source>
</evidence>
<reference evidence="3" key="1">
    <citation type="submission" date="2019-12" db="EMBL/GenBank/DDBJ databases">
        <title>An insight into the sialome of adult female Ixodes ricinus ticks feeding for 6 days.</title>
        <authorList>
            <person name="Perner J."/>
            <person name="Ribeiro J.M.C."/>
        </authorList>
    </citation>
    <scope>NUCLEOTIDE SEQUENCE</scope>
    <source>
        <strain evidence="3">Semi-engorged</strain>
        <tissue evidence="3">Salivary glands</tissue>
    </source>
</reference>